<accession>A0A2K4ZK94</accession>
<comment type="similarity">
    <text evidence="1">Belongs to the 'phage' integrase family.</text>
</comment>
<name>A0A2K4ZK94_9FIRM</name>
<feature type="domain" description="Tyr recombinase" evidence="4">
    <location>
        <begin position="172"/>
        <end position="381"/>
    </location>
</feature>
<dbReference type="Gene3D" id="1.10.150.130">
    <property type="match status" value="1"/>
</dbReference>
<evidence type="ECO:0000259" key="4">
    <source>
        <dbReference type="PROSITE" id="PS51898"/>
    </source>
</evidence>
<dbReference type="Proteomes" id="UP000236311">
    <property type="component" value="Unassembled WGS sequence"/>
</dbReference>
<dbReference type="Gene3D" id="1.10.443.10">
    <property type="entry name" value="Intergrase catalytic core"/>
    <property type="match status" value="1"/>
</dbReference>
<dbReference type="SUPFAM" id="SSF56349">
    <property type="entry name" value="DNA breaking-rejoining enzymes"/>
    <property type="match status" value="1"/>
</dbReference>
<dbReference type="AlphaFoldDB" id="A0A2K4ZK94"/>
<dbReference type="InterPro" id="IPR013762">
    <property type="entry name" value="Integrase-like_cat_sf"/>
</dbReference>
<dbReference type="GO" id="GO:0015074">
    <property type="term" value="P:DNA integration"/>
    <property type="evidence" value="ECO:0007669"/>
    <property type="project" value="InterPro"/>
</dbReference>
<evidence type="ECO:0000256" key="3">
    <source>
        <dbReference type="ARBA" id="ARBA00023172"/>
    </source>
</evidence>
<dbReference type="RefSeq" id="WP_103240923.1">
    <property type="nucleotide sequence ID" value="NZ_JANJZD010000020.1"/>
</dbReference>
<dbReference type="PANTHER" id="PTHR30349">
    <property type="entry name" value="PHAGE INTEGRASE-RELATED"/>
    <property type="match status" value="1"/>
</dbReference>
<dbReference type="GO" id="GO:0003677">
    <property type="term" value="F:DNA binding"/>
    <property type="evidence" value="ECO:0007669"/>
    <property type="project" value="UniProtKB-KW"/>
</dbReference>
<evidence type="ECO:0000313" key="5">
    <source>
        <dbReference type="EMBL" id="SOY30908.1"/>
    </source>
</evidence>
<evidence type="ECO:0000256" key="1">
    <source>
        <dbReference type="ARBA" id="ARBA00008857"/>
    </source>
</evidence>
<organism evidence="5 6">
    <name type="scientific">Acetatifactor muris</name>
    <dbReference type="NCBI Taxonomy" id="879566"/>
    <lineage>
        <taxon>Bacteria</taxon>
        <taxon>Bacillati</taxon>
        <taxon>Bacillota</taxon>
        <taxon>Clostridia</taxon>
        <taxon>Lachnospirales</taxon>
        <taxon>Lachnospiraceae</taxon>
        <taxon>Acetatifactor</taxon>
    </lineage>
</organism>
<dbReference type="InterPro" id="IPR010998">
    <property type="entry name" value="Integrase_recombinase_N"/>
</dbReference>
<dbReference type="PANTHER" id="PTHR30349:SF64">
    <property type="entry name" value="PROPHAGE INTEGRASE INTD-RELATED"/>
    <property type="match status" value="1"/>
</dbReference>
<dbReference type="PROSITE" id="PS51898">
    <property type="entry name" value="TYR_RECOMBINASE"/>
    <property type="match status" value="1"/>
</dbReference>
<gene>
    <name evidence="5" type="primary">Int-Tn_5</name>
    <name evidence="5" type="ORF">AMURIS_03642</name>
</gene>
<evidence type="ECO:0000313" key="6">
    <source>
        <dbReference type="Proteomes" id="UP000236311"/>
    </source>
</evidence>
<dbReference type="GO" id="GO:0006310">
    <property type="term" value="P:DNA recombination"/>
    <property type="evidence" value="ECO:0007669"/>
    <property type="project" value="UniProtKB-KW"/>
</dbReference>
<keyword evidence="3" id="KW-0233">DNA recombination</keyword>
<sequence>MSSNHKSVAFYEAGSWYHRLKVLKEDGTTGYSKKGGFASAEEAEKSYRHCEEEFAQAYRNYHANNSTDFELREYLIYWLEEIYTPRIENTTRMLTAYTLYDLILPYMNQGVKLRYLSVEYLDALLEKVSKVCESAGNKSRELLNIALKDAVVQGYISHNPVPSTKPYKRKKANVIVLNKEELRIFLERASENNWYLEILLGLFMGLRKGEIAGLKYADFNLSQKTVTISRQITSNPIVPKGQGKVAEYQVIEKPPKTPNSYRTLKVPDAIMKEVIVRKTRNDFRKEQMGEAYIDQDYVSCSENGLPHATASFNTALTKLCRRAGLPHLTVHSLRHMYASILTEQGVPLIKVSALLGHSSLNTTFEYYCEVMDETEKIRSFLNNQFIP</sequence>
<dbReference type="InterPro" id="IPR002104">
    <property type="entry name" value="Integrase_catalytic"/>
</dbReference>
<proteinExistence type="inferred from homology"/>
<dbReference type="InterPro" id="IPR011010">
    <property type="entry name" value="DNA_brk_join_enz"/>
</dbReference>
<reference evidence="5 6" key="1">
    <citation type="submission" date="2018-01" db="EMBL/GenBank/DDBJ databases">
        <authorList>
            <person name="Gaut B.S."/>
            <person name="Morton B.R."/>
            <person name="Clegg M.T."/>
            <person name="Duvall M.R."/>
        </authorList>
    </citation>
    <scope>NUCLEOTIDE SEQUENCE [LARGE SCALE GENOMIC DNA]</scope>
    <source>
        <strain evidence="5">GP69</strain>
    </source>
</reference>
<dbReference type="Pfam" id="PF00589">
    <property type="entry name" value="Phage_integrase"/>
    <property type="match status" value="1"/>
</dbReference>
<dbReference type="OrthoDB" id="9785687at2"/>
<protein>
    <submittedName>
        <fullName evidence="5">Transposase from transposon Tn916</fullName>
    </submittedName>
</protein>
<keyword evidence="2" id="KW-0238">DNA-binding</keyword>
<dbReference type="CDD" id="cd01189">
    <property type="entry name" value="INT_ICEBs1_C_like"/>
    <property type="match status" value="1"/>
</dbReference>
<dbReference type="InterPro" id="IPR050090">
    <property type="entry name" value="Tyrosine_recombinase_XerCD"/>
</dbReference>
<evidence type="ECO:0000256" key="2">
    <source>
        <dbReference type="ARBA" id="ARBA00023125"/>
    </source>
</evidence>
<keyword evidence="6" id="KW-1185">Reference proteome</keyword>
<dbReference type="EMBL" id="OFSM01000020">
    <property type="protein sequence ID" value="SOY30908.1"/>
    <property type="molecule type" value="Genomic_DNA"/>
</dbReference>